<reference evidence="2 3" key="1">
    <citation type="journal article" date="2019" name="Nat. Microbiol.">
        <title>Mediterranean grassland soil C-N compound turnover is dependent on rainfall and depth, and is mediated by genomically divergent microorganisms.</title>
        <authorList>
            <person name="Diamond S."/>
            <person name="Andeer P.F."/>
            <person name="Li Z."/>
            <person name="Crits-Christoph A."/>
            <person name="Burstein D."/>
            <person name="Anantharaman K."/>
            <person name="Lane K.R."/>
            <person name="Thomas B.C."/>
            <person name="Pan C."/>
            <person name="Northen T.R."/>
            <person name="Banfield J.F."/>
        </authorList>
    </citation>
    <scope>NUCLEOTIDE SEQUENCE [LARGE SCALE GENOMIC DNA]</scope>
    <source>
        <strain evidence="2">WS_11</strain>
    </source>
</reference>
<dbReference type="SUPFAM" id="SSF56784">
    <property type="entry name" value="HAD-like"/>
    <property type="match status" value="1"/>
</dbReference>
<dbReference type="SFLD" id="SFLDS00003">
    <property type="entry name" value="Haloacid_Dehalogenase"/>
    <property type="match status" value="1"/>
</dbReference>
<organism evidence="2 3">
    <name type="scientific">Eiseniibacteriota bacterium</name>
    <dbReference type="NCBI Taxonomy" id="2212470"/>
    <lineage>
        <taxon>Bacteria</taxon>
        <taxon>Candidatus Eiseniibacteriota</taxon>
    </lineage>
</organism>
<dbReference type="AlphaFoldDB" id="A0A538UEF8"/>
<dbReference type="Proteomes" id="UP000319771">
    <property type="component" value="Unassembled WGS sequence"/>
</dbReference>
<dbReference type="NCBIfam" id="TIGR01549">
    <property type="entry name" value="HAD-SF-IA-v1"/>
    <property type="match status" value="1"/>
</dbReference>
<dbReference type="SFLD" id="SFLDG01129">
    <property type="entry name" value="C1.5:_HAD__Beta-PGM__Phosphata"/>
    <property type="match status" value="1"/>
</dbReference>
<feature type="region of interest" description="Disordered" evidence="1">
    <location>
        <begin position="1"/>
        <end position="85"/>
    </location>
</feature>
<dbReference type="InterPro" id="IPR006439">
    <property type="entry name" value="HAD-SF_hydro_IA"/>
</dbReference>
<keyword evidence="2" id="KW-0378">Hydrolase</keyword>
<name>A0A538UEF8_UNCEI</name>
<dbReference type="Pfam" id="PF00702">
    <property type="entry name" value="Hydrolase"/>
    <property type="match status" value="1"/>
</dbReference>
<dbReference type="InterPro" id="IPR036412">
    <property type="entry name" value="HAD-like_sf"/>
</dbReference>
<dbReference type="PANTHER" id="PTHR46649">
    <property type="match status" value="1"/>
</dbReference>
<dbReference type="GO" id="GO:0016787">
    <property type="term" value="F:hydrolase activity"/>
    <property type="evidence" value="ECO:0007669"/>
    <property type="project" value="UniProtKB-KW"/>
</dbReference>
<dbReference type="PRINTS" id="PR00413">
    <property type="entry name" value="HADHALOGNASE"/>
</dbReference>
<evidence type="ECO:0000256" key="1">
    <source>
        <dbReference type="SAM" id="MobiDB-lite"/>
    </source>
</evidence>
<dbReference type="EMBL" id="VBPB01000005">
    <property type="protein sequence ID" value="TMQ74260.1"/>
    <property type="molecule type" value="Genomic_DNA"/>
</dbReference>
<sequence length="341" mass="35369">MHRPSGGRRARRGADPGPVGGRGARGRHARGADRAHPCRRAPPLPRGGGPLPGRTLAPRRPPPGPGRGPGAARGRRGGTRAESRVTARPALDAVVFDAGGTLIRLDFEWMAEDLIAHRVAVTAETLRRAEVSGRRAYDASARRAGGPDGAVTTVRGDVREYFRGTLAAAAVPAEAVAPAIERLLERERTRGLWCRPMEGARGALDAVRAAGLRAAVVSNSDGRAEHHLAQADMMRGLEFVVDSHLVGIEKPDPGIFAVALKRLGTAPARTLFVGDIRSVDERGAQAAGMRFVLLDPAGDYAAAGTAAIPGMEALAAWVSATFAVPGPGAVASDAARGTGPA</sequence>
<gene>
    <name evidence="2" type="ORF">E6K81_00550</name>
</gene>
<comment type="caution">
    <text evidence="2">The sequence shown here is derived from an EMBL/GenBank/DDBJ whole genome shotgun (WGS) entry which is preliminary data.</text>
</comment>
<dbReference type="InterPro" id="IPR023214">
    <property type="entry name" value="HAD_sf"/>
</dbReference>
<proteinExistence type="predicted"/>
<evidence type="ECO:0000313" key="2">
    <source>
        <dbReference type="EMBL" id="TMQ74260.1"/>
    </source>
</evidence>
<dbReference type="NCBIfam" id="TIGR01509">
    <property type="entry name" value="HAD-SF-IA-v3"/>
    <property type="match status" value="1"/>
</dbReference>
<accession>A0A538UEF8</accession>
<feature type="compositionally biased region" description="Basic residues" evidence="1">
    <location>
        <begin position="1"/>
        <end position="11"/>
    </location>
</feature>
<dbReference type="PANTHER" id="PTHR46649:SF4">
    <property type="entry name" value="HALOACID DEHALOGENASE-LIKE HYDROLASE (HAD) SUPERFAMILY PROTEIN"/>
    <property type="match status" value="1"/>
</dbReference>
<evidence type="ECO:0000313" key="3">
    <source>
        <dbReference type="Proteomes" id="UP000319771"/>
    </source>
</evidence>
<dbReference type="Gene3D" id="3.40.50.1000">
    <property type="entry name" value="HAD superfamily/HAD-like"/>
    <property type="match status" value="1"/>
</dbReference>
<protein>
    <submittedName>
        <fullName evidence="2">HAD family hydrolase</fullName>
    </submittedName>
</protein>